<protein>
    <submittedName>
        <fullName evidence="2">Uncharacterized protein</fullName>
    </submittedName>
</protein>
<dbReference type="AlphaFoldDB" id="A0A017SU61"/>
<proteinExistence type="predicted"/>
<feature type="region of interest" description="Disordered" evidence="1">
    <location>
        <begin position="101"/>
        <end position="280"/>
    </location>
</feature>
<reference evidence="2 3" key="1">
    <citation type="submission" date="2013-05" db="EMBL/GenBank/DDBJ databases">
        <title>Genome assembly of Chondromyces apiculatus DSM 436.</title>
        <authorList>
            <person name="Sharma G."/>
            <person name="Khatri I."/>
            <person name="Kaur C."/>
            <person name="Mayilraj S."/>
            <person name="Subramanian S."/>
        </authorList>
    </citation>
    <scope>NUCLEOTIDE SEQUENCE [LARGE SCALE GENOMIC DNA]</scope>
    <source>
        <strain evidence="2 3">DSM 436</strain>
    </source>
</reference>
<dbReference type="EMBL" id="ASRX01000131">
    <property type="protein sequence ID" value="EYF00125.1"/>
    <property type="molecule type" value="Genomic_DNA"/>
</dbReference>
<sequence length="280" mass="28807">MPCARANRSSAPRSRRWAQAQAPCPAGWVPRRKPTPRSPRSGDMKEEAGSFVAPAGEVQSVSDGPMSAAGIPASPSCADVLPHGEACCWSVTGPVLAGKKCRREAAPVPPRGNETSAPPEVSRARNNVRRTALSGTSSRRGRAPSATHRTPSRGGWCADGNPRTSSRAGRGGVGSPRTSSRSGQGAVGNRRHPFHAPRRRPLFPTAPLPRDAAARCPPGGISPRPGALGHRTTLVVRSTGTMVPSGPADAAASGVLSDPYPRDASPRGGGRPATSPTASS</sequence>
<evidence type="ECO:0000256" key="1">
    <source>
        <dbReference type="SAM" id="MobiDB-lite"/>
    </source>
</evidence>
<evidence type="ECO:0000313" key="3">
    <source>
        <dbReference type="Proteomes" id="UP000019678"/>
    </source>
</evidence>
<feature type="compositionally biased region" description="Low complexity" evidence="1">
    <location>
        <begin position="1"/>
        <end position="23"/>
    </location>
</feature>
<feature type="compositionally biased region" description="Basic residues" evidence="1">
    <location>
        <begin position="189"/>
        <end position="201"/>
    </location>
</feature>
<dbReference type="STRING" id="1192034.CAP_1347"/>
<keyword evidence="3" id="KW-1185">Reference proteome</keyword>
<dbReference type="Proteomes" id="UP000019678">
    <property type="component" value="Unassembled WGS sequence"/>
</dbReference>
<evidence type="ECO:0000313" key="2">
    <source>
        <dbReference type="EMBL" id="EYF00125.1"/>
    </source>
</evidence>
<feature type="region of interest" description="Disordered" evidence="1">
    <location>
        <begin position="1"/>
        <end position="70"/>
    </location>
</feature>
<gene>
    <name evidence="2" type="ORF">CAP_1347</name>
</gene>
<comment type="caution">
    <text evidence="2">The sequence shown here is derived from an EMBL/GenBank/DDBJ whole genome shotgun (WGS) entry which is preliminary data.</text>
</comment>
<organism evidence="2 3">
    <name type="scientific">Chondromyces apiculatus DSM 436</name>
    <dbReference type="NCBI Taxonomy" id="1192034"/>
    <lineage>
        <taxon>Bacteria</taxon>
        <taxon>Pseudomonadati</taxon>
        <taxon>Myxococcota</taxon>
        <taxon>Polyangia</taxon>
        <taxon>Polyangiales</taxon>
        <taxon>Polyangiaceae</taxon>
        <taxon>Chondromyces</taxon>
    </lineage>
</organism>
<accession>A0A017SU61</accession>
<name>A0A017SU61_9BACT</name>